<organism evidence="1 2">
    <name type="scientific">Carya illinoinensis</name>
    <name type="common">Pecan</name>
    <dbReference type="NCBI Taxonomy" id="32201"/>
    <lineage>
        <taxon>Eukaryota</taxon>
        <taxon>Viridiplantae</taxon>
        <taxon>Streptophyta</taxon>
        <taxon>Embryophyta</taxon>
        <taxon>Tracheophyta</taxon>
        <taxon>Spermatophyta</taxon>
        <taxon>Magnoliopsida</taxon>
        <taxon>eudicotyledons</taxon>
        <taxon>Gunneridae</taxon>
        <taxon>Pentapetalae</taxon>
        <taxon>rosids</taxon>
        <taxon>fabids</taxon>
        <taxon>Fagales</taxon>
        <taxon>Juglandaceae</taxon>
        <taxon>Carya</taxon>
    </lineage>
</organism>
<comment type="caution">
    <text evidence="1">The sequence shown here is derived from an EMBL/GenBank/DDBJ whole genome shotgun (WGS) entry which is preliminary data.</text>
</comment>
<protein>
    <submittedName>
        <fullName evidence="1">Uncharacterized protein</fullName>
    </submittedName>
</protein>
<name>A0A922IWU5_CARIL</name>
<reference evidence="1" key="1">
    <citation type="submission" date="2021-01" db="EMBL/GenBank/DDBJ databases">
        <authorList>
            <person name="Lovell J.T."/>
            <person name="Bentley N."/>
            <person name="Bhattarai G."/>
            <person name="Jenkins J.W."/>
            <person name="Sreedasyam A."/>
            <person name="Alarcon Y."/>
            <person name="Bock C."/>
            <person name="Boston L."/>
            <person name="Carlson J."/>
            <person name="Cervantes K."/>
            <person name="Clermont K."/>
            <person name="Krom N."/>
            <person name="Kubenka K."/>
            <person name="Mamidi S."/>
            <person name="Mattison C."/>
            <person name="Monteros M."/>
            <person name="Pisani C."/>
            <person name="Plott C."/>
            <person name="Rajasekar S."/>
            <person name="Rhein H.S."/>
            <person name="Rohla C."/>
            <person name="Song M."/>
            <person name="Hilaire R.S."/>
            <person name="Shu S."/>
            <person name="Wells L."/>
            <person name="Wang X."/>
            <person name="Webber J."/>
            <person name="Heerema R.J."/>
            <person name="Klein P."/>
            <person name="Conner P."/>
            <person name="Grauke L."/>
            <person name="Grimwood J."/>
            <person name="Schmutz J."/>
            <person name="Randall J.J."/>
        </authorList>
    </citation>
    <scope>NUCLEOTIDE SEQUENCE</scope>
    <source>
        <tissue evidence="1">Leaf</tissue>
    </source>
</reference>
<dbReference type="Proteomes" id="UP000811246">
    <property type="component" value="Chromosome 12"/>
</dbReference>
<evidence type="ECO:0000313" key="1">
    <source>
        <dbReference type="EMBL" id="KAG6685851.1"/>
    </source>
</evidence>
<gene>
    <name evidence="1" type="ORF">I3842_12G132700</name>
</gene>
<proteinExistence type="predicted"/>
<evidence type="ECO:0000313" key="2">
    <source>
        <dbReference type="Proteomes" id="UP000811246"/>
    </source>
</evidence>
<sequence>MTIFRNCLWTKNKKKKQTQAKEQKQHIMKLVKERTLEDCLSASSPDYAYEEDCKNGGKYQVLPQYFNRVYPALAGEDRDCYKSRGSLCRERLLKVEEIGRRSEVGISSSTLISRSRSGKAKKRVNFKLPEEADIIIFYSPHRVF</sequence>
<accession>A0A922IWU5</accession>
<dbReference type="EMBL" id="CM031836">
    <property type="protein sequence ID" value="KAG6685851.1"/>
    <property type="molecule type" value="Genomic_DNA"/>
</dbReference>
<dbReference type="AlphaFoldDB" id="A0A922IWU5"/>